<feature type="signal peptide" evidence="1">
    <location>
        <begin position="1"/>
        <end position="21"/>
    </location>
</feature>
<proteinExistence type="predicted"/>
<accession>A0A8H4UVG7</accession>
<reference evidence="3" key="2">
    <citation type="submission" date="2020-05" db="EMBL/GenBank/DDBJ databases">
        <authorList>
            <person name="Kim H.-S."/>
            <person name="Proctor R.H."/>
            <person name="Brown D.W."/>
        </authorList>
    </citation>
    <scope>NUCLEOTIDE SEQUENCE</scope>
    <source>
        <strain evidence="3">NRRL 22465</strain>
    </source>
</reference>
<evidence type="ECO:0000313" key="4">
    <source>
        <dbReference type="Proteomes" id="UP000635477"/>
    </source>
</evidence>
<dbReference type="PANTHER" id="PTHR10963:SF60">
    <property type="entry name" value="GRAM-NEGATIVE BACTERIA-BINDING PROTEIN 1-RELATED"/>
    <property type="match status" value="1"/>
</dbReference>
<reference evidence="3" key="1">
    <citation type="journal article" date="2020" name="BMC Genomics">
        <title>Correction to: Identification and distribution of gene clusters required for synthesis of sphingolipid metabolism inhibitors in diverse species of the filamentous fungus Fusarium.</title>
        <authorList>
            <person name="Kim H.S."/>
            <person name="Lohmar J.M."/>
            <person name="Busman M."/>
            <person name="Brown D.W."/>
            <person name="Naumann T.A."/>
            <person name="Divon H.H."/>
            <person name="Lysoe E."/>
            <person name="Uhlig S."/>
            <person name="Proctor R.H."/>
        </authorList>
    </citation>
    <scope>NUCLEOTIDE SEQUENCE</scope>
    <source>
        <strain evidence="3">NRRL 22465</strain>
    </source>
</reference>
<dbReference type="InterPro" id="IPR013320">
    <property type="entry name" value="ConA-like_dom_sf"/>
</dbReference>
<dbReference type="Pfam" id="PF26113">
    <property type="entry name" value="GH16_XgeA"/>
    <property type="match status" value="1"/>
</dbReference>
<dbReference type="EMBL" id="JABEYC010000004">
    <property type="protein sequence ID" value="KAF4984799.1"/>
    <property type="molecule type" value="Genomic_DNA"/>
</dbReference>
<evidence type="ECO:0000256" key="1">
    <source>
        <dbReference type="SAM" id="SignalP"/>
    </source>
</evidence>
<dbReference type="OrthoDB" id="192832at2759"/>
<evidence type="ECO:0000259" key="2">
    <source>
        <dbReference type="PROSITE" id="PS51762"/>
    </source>
</evidence>
<protein>
    <recommendedName>
        <fullName evidence="2">GH16 domain-containing protein</fullName>
    </recommendedName>
</protein>
<comment type="caution">
    <text evidence="3">The sequence shown here is derived from an EMBL/GenBank/DDBJ whole genome shotgun (WGS) entry which is preliminary data.</text>
</comment>
<feature type="chain" id="PRO_5034707213" description="GH16 domain-containing protein" evidence="1">
    <location>
        <begin position="22"/>
        <end position="289"/>
    </location>
</feature>
<name>A0A8H4UVG7_9HYPO</name>
<dbReference type="PROSITE" id="PS51762">
    <property type="entry name" value="GH16_2"/>
    <property type="match status" value="1"/>
</dbReference>
<dbReference type="CDD" id="cd02182">
    <property type="entry name" value="GH16_Strep_laminarinase_like"/>
    <property type="match status" value="1"/>
</dbReference>
<sequence length="289" mass="32490">MSTSYHWILAAIACFIAVTAALQPPTYSGYTRVWEQTFTGKLGTLPSESTWDIIVRDKNYNNELQRYVKDNRNLRLSGQGTLQLIPQYTPSAPINWTSSRIESKYKFTPKAGKITRLEASIRLGGNSQLHKKGIWPAFWLLGDAHRRGVEWPKCGEIDIMENINGEKIGYGAVHCDKVPGGICNEPIGIASQAPIPNISYHVWRVQLDRRSSNFKSQSITWYMDDRIFHRVTGSKIADANAWKALCQSPLYIILNVAVGGDWPGAPTKNTWGDKGSWMEVGYIAHYVSK</sequence>
<dbReference type="GO" id="GO:0004553">
    <property type="term" value="F:hydrolase activity, hydrolyzing O-glycosyl compounds"/>
    <property type="evidence" value="ECO:0007669"/>
    <property type="project" value="InterPro"/>
</dbReference>
<keyword evidence="1" id="KW-0732">Signal</keyword>
<dbReference type="Proteomes" id="UP000635477">
    <property type="component" value="Unassembled WGS sequence"/>
</dbReference>
<dbReference type="GO" id="GO:0005975">
    <property type="term" value="P:carbohydrate metabolic process"/>
    <property type="evidence" value="ECO:0007669"/>
    <property type="project" value="InterPro"/>
</dbReference>
<dbReference type="InterPro" id="IPR050546">
    <property type="entry name" value="Glycosyl_Hydrlase_16"/>
</dbReference>
<feature type="domain" description="GH16" evidence="2">
    <location>
        <begin position="25"/>
        <end position="289"/>
    </location>
</feature>
<dbReference type="Gene3D" id="2.60.120.200">
    <property type="match status" value="1"/>
</dbReference>
<dbReference type="AlphaFoldDB" id="A0A8H4UVG7"/>
<keyword evidence="4" id="KW-1185">Reference proteome</keyword>
<dbReference type="PANTHER" id="PTHR10963">
    <property type="entry name" value="GLYCOSYL HYDROLASE-RELATED"/>
    <property type="match status" value="1"/>
</dbReference>
<dbReference type="SUPFAM" id="SSF49899">
    <property type="entry name" value="Concanavalin A-like lectins/glucanases"/>
    <property type="match status" value="1"/>
</dbReference>
<organism evidence="3 4">
    <name type="scientific">Fusarium zealandicum</name>
    <dbReference type="NCBI Taxonomy" id="1053134"/>
    <lineage>
        <taxon>Eukaryota</taxon>
        <taxon>Fungi</taxon>
        <taxon>Dikarya</taxon>
        <taxon>Ascomycota</taxon>
        <taxon>Pezizomycotina</taxon>
        <taxon>Sordariomycetes</taxon>
        <taxon>Hypocreomycetidae</taxon>
        <taxon>Hypocreales</taxon>
        <taxon>Nectriaceae</taxon>
        <taxon>Fusarium</taxon>
        <taxon>Fusarium staphyleae species complex</taxon>
    </lineage>
</organism>
<evidence type="ECO:0000313" key="3">
    <source>
        <dbReference type="EMBL" id="KAF4984799.1"/>
    </source>
</evidence>
<gene>
    <name evidence="3" type="ORF">FZEAL_90</name>
</gene>
<dbReference type="InterPro" id="IPR000757">
    <property type="entry name" value="Beta-glucanase-like"/>
</dbReference>